<dbReference type="RefSeq" id="WP_228804683.1">
    <property type="nucleotide sequence ID" value="NZ_CP086599.1"/>
</dbReference>
<dbReference type="GO" id="GO:0005524">
    <property type="term" value="F:ATP binding"/>
    <property type="evidence" value="ECO:0007669"/>
    <property type="project" value="UniProtKB-UniRule"/>
</dbReference>
<dbReference type="GO" id="GO:0000049">
    <property type="term" value="F:tRNA binding"/>
    <property type="evidence" value="ECO:0007669"/>
    <property type="project" value="UniProtKB-KW"/>
</dbReference>
<evidence type="ECO:0000256" key="5">
    <source>
        <dbReference type="ARBA" id="ARBA00022598"/>
    </source>
</evidence>
<comment type="subcellular location">
    <subcellularLocation>
        <location evidence="1 14">Cytoplasm</location>
    </subcellularLocation>
</comment>
<dbReference type="InterPro" id="IPR004095">
    <property type="entry name" value="TGS"/>
</dbReference>
<keyword evidence="5 14" id="KW-0436">Ligase</keyword>
<dbReference type="FunFam" id="3.30.980.10:FF:000005">
    <property type="entry name" value="Threonyl-tRNA synthetase, mitochondrial"/>
    <property type="match status" value="1"/>
</dbReference>
<dbReference type="SUPFAM" id="SSF52954">
    <property type="entry name" value="Class II aaRS ABD-related"/>
    <property type="match status" value="1"/>
</dbReference>
<name>A0A0H5NF93_NOCFR</name>
<dbReference type="InterPro" id="IPR036621">
    <property type="entry name" value="Anticodon-bd_dom_sf"/>
</dbReference>
<dbReference type="PANTHER" id="PTHR11451:SF44">
    <property type="entry name" value="THREONINE--TRNA LIGASE, CHLOROPLASTIC_MITOCHONDRIAL 2"/>
    <property type="match status" value="1"/>
</dbReference>
<dbReference type="InterPro" id="IPR045864">
    <property type="entry name" value="aa-tRNA-synth_II/BPL/LPL"/>
</dbReference>
<dbReference type="GO" id="GO:0005737">
    <property type="term" value="C:cytoplasm"/>
    <property type="evidence" value="ECO:0007669"/>
    <property type="project" value="UniProtKB-SubCell"/>
</dbReference>
<evidence type="ECO:0000259" key="17">
    <source>
        <dbReference type="PROSITE" id="PS51880"/>
    </source>
</evidence>
<dbReference type="InterPro" id="IPR018163">
    <property type="entry name" value="Thr/Ala-tRNA-synth_IIc_edit"/>
</dbReference>
<evidence type="ECO:0000256" key="7">
    <source>
        <dbReference type="ARBA" id="ARBA00022741"/>
    </source>
</evidence>
<evidence type="ECO:0000256" key="15">
    <source>
        <dbReference type="SAM" id="MobiDB-lite"/>
    </source>
</evidence>
<dbReference type="PRINTS" id="PR01047">
    <property type="entry name" value="TRNASYNTHTHR"/>
</dbReference>
<dbReference type="EMBL" id="LN868938">
    <property type="protein sequence ID" value="CRY73837.1"/>
    <property type="molecule type" value="Genomic_DNA"/>
</dbReference>
<comment type="catalytic activity">
    <reaction evidence="13 14">
        <text>tRNA(Thr) + L-threonine + ATP = L-threonyl-tRNA(Thr) + AMP + diphosphate + H(+)</text>
        <dbReference type="Rhea" id="RHEA:24624"/>
        <dbReference type="Rhea" id="RHEA-COMP:9670"/>
        <dbReference type="Rhea" id="RHEA-COMP:9704"/>
        <dbReference type="ChEBI" id="CHEBI:15378"/>
        <dbReference type="ChEBI" id="CHEBI:30616"/>
        <dbReference type="ChEBI" id="CHEBI:33019"/>
        <dbReference type="ChEBI" id="CHEBI:57926"/>
        <dbReference type="ChEBI" id="CHEBI:78442"/>
        <dbReference type="ChEBI" id="CHEBI:78534"/>
        <dbReference type="ChEBI" id="CHEBI:456215"/>
        <dbReference type="EC" id="6.1.1.3"/>
    </reaction>
</comment>
<dbReference type="Pfam" id="PF03129">
    <property type="entry name" value="HGTP_anticodon"/>
    <property type="match status" value="1"/>
</dbReference>
<dbReference type="NCBIfam" id="TIGR00418">
    <property type="entry name" value="thrS"/>
    <property type="match status" value="1"/>
</dbReference>
<dbReference type="InterPro" id="IPR012947">
    <property type="entry name" value="tRNA_SAD"/>
</dbReference>
<dbReference type="HAMAP" id="MF_00184">
    <property type="entry name" value="Thr_tRNA_synth"/>
    <property type="match status" value="1"/>
</dbReference>
<evidence type="ECO:0000256" key="6">
    <source>
        <dbReference type="ARBA" id="ARBA00022723"/>
    </source>
</evidence>
<dbReference type="GO" id="GO:0004829">
    <property type="term" value="F:threonine-tRNA ligase activity"/>
    <property type="evidence" value="ECO:0007669"/>
    <property type="project" value="UniProtKB-UniRule"/>
</dbReference>
<evidence type="ECO:0000313" key="19">
    <source>
        <dbReference type="Proteomes" id="UP000057820"/>
    </source>
</evidence>
<accession>A0A0H5NF93</accession>
<dbReference type="Pfam" id="PF00587">
    <property type="entry name" value="tRNA-synt_2b"/>
    <property type="match status" value="1"/>
</dbReference>
<dbReference type="Gene3D" id="3.30.930.10">
    <property type="entry name" value="Bira Bifunctional Protein, Domain 2"/>
    <property type="match status" value="1"/>
</dbReference>
<feature type="binding site" evidence="14">
    <location>
        <position position="434"/>
    </location>
    <ligand>
        <name>Zn(2+)</name>
        <dbReference type="ChEBI" id="CHEBI:29105"/>
        <note>catalytic</note>
    </ligand>
</feature>
<keyword evidence="10 14" id="KW-0694">RNA-binding</keyword>
<keyword evidence="3 14" id="KW-0963">Cytoplasm</keyword>
<dbReference type="KEGG" id="nfr:ERS450000_00340"/>
<dbReference type="PROSITE" id="PS50862">
    <property type="entry name" value="AA_TRNA_LIGASE_II"/>
    <property type="match status" value="1"/>
</dbReference>
<feature type="domain" description="Aminoacyl-transfer RNA synthetases class-II family profile" evidence="16">
    <location>
        <begin position="309"/>
        <end position="584"/>
    </location>
</feature>
<dbReference type="SUPFAM" id="SSF55681">
    <property type="entry name" value="Class II aaRS and biotin synthetases"/>
    <property type="match status" value="1"/>
</dbReference>
<sequence length="703" mass="78246">MPRGNLPAHENAKESAAVTTSAPISPSTLVRVPAGTTAGAAVREAGLPTKGPDTIVVVRDAEGALRDLSWIPDTDVEVEAVPASTEAGRSVIRHSAAHVLAQAVQQEFPEAKLGIGPPIKDGFYYDFQVERPFTPEDLARLESRMKKIIKGAQRFSRRVVEIEEARAELANEPFKLELISDKSGIDDPEVMEVGGKELTIYDNLDPRTGEKVWGDLCRGPHIPTTKFIPAFKLTRSSAAYWRGDQNREDLQRIYGTAWESPEALEAHLHVLAEAERRDHRKLGLELDLFSFPDELGSGLPVFHPKGGIIRKELEEYSRRRHVDAGYEFVNTPHITKGHLFEVSGHLDWYRDGMFPAMHLDAEYNDDGTVRKPGQDYYVKPMNCPMHNLIFRARGRSYRELPLRLFEFGSVYRYEKSGVVHGLTRVRGMTQDDAHIYCTKEQMHAELTNTLQFVLGLLADYGLDDFYLELSTKDPKKFVGSDEIWEEATETLSKVAQASGLELVPDPGGAAFYGPKISVQAKDALGRTWQMSTIQLDFNLPERFGLEYTAPDGSKQRPVMIHRALFGSIERFFGVLTEHYAGAFPAWLSPVQVVGIPVAEAFAPHLDRVVELLRDHGVRAQVDRSDDRMQKKIFNNTAQKVPFMLLAGERDVNAGAVSFRFRDGTQVNGVPVADAVATIVAWITNRENASPTAEGFEIVTAGEG</sequence>
<organism evidence="18 19">
    <name type="scientific">Nocardia farcinica</name>
    <dbReference type="NCBI Taxonomy" id="37329"/>
    <lineage>
        <taxon>Bacteria</taxon>
        <taxon>Bacillati</taxon>
        <taxon>Actinomycetota</taxon>
        <taxon>Actinomycetes</taxon>
        <taxon>Mycobacteriales</taxon>
        <taxon>Nocardiaceae</taxon>
        <taxon>Nocardia</taxon>
    </lineage>
</organism>
<reference evidence="19" key="1">
    <citation type="submission" date="2015-03" db="EMBL/GenBank/DDBJ databases">
        <authorList>
            <consortium name="Pathogen Informatics"/>
        </authorList>
    </citation>
    <scope>NUCLEOTIDE SEQUENCE [LARGE SCALE GENOMIC DNA]</scope>
    <source>
        <strain evidence="19">NCTC11134</strain>
    </source>
</reference>
<keyword evidence="4 14" id="KW-0820">tRNA-binding</keyword>
<evidence type="ECO:0000256" key="13">
    <source>
        <dbReference type="ARBA" id="ARBA00049515"/>
    </source>
</evidence>
<dbReference type="SUPFAM" id="SSF55186">
    <property type="entry name" value="ThrRS/AlaRS common domain"/>
    <property type="match status" value="1"/>
</dbReference>
<evidence type="ECO:0000256" key="8">
    <source>
        <dbReference type="ARBA" id="ARBA00022833"/>
    </source>
</evidence>
<dbReference type="InterPro" id="IPR002314">
    <property type="entry name" value="aa-tRNA-synt_IIb"/>
</dbReference>
<comment type="subunit">
    <text evidence="14">Homodimer.</text>
</comment>
<dbReference type="Proteomes" id="UP000057820">
    <property type="component" value="Chromosome 1"/>
</dbReference>
<dbReference type="GO" id="GO:0046872">
    <property type="term" value="F:metal ion binding"/>
    <property type="evidence" value="ECO:0007669"/>
    <property type="project" value="UniProtKB-KW"/>
</dbReference>
<comment type="caution">
    <text evidence="14">Lacks conserved residue(s) required for the propagation of feature annotation.</text>
</comment>
<feature type="domain" description="TGS" evidence="17">
    <location>
        <begin position="14"/>
        <end position="82"/>
    </location>
</feature>
<dbReference type="InterPro" id="IPR033728">
    <property type="entry name" value="ThrRS_core"/>
</dbReference>
<keyword evidence="7 14" id="KW-0547">Nucleotide-binding</keyword>
<dbReference type="InterPro" id="IPR002320">
    <property type="entry name" value="Thr-tRNA-ligase_IIa"/>
</dbReference>
<feature type="binding site" evidence="14">
    <location>
        <position position="561"/>
    </location>
    <ligand>
        <name>Zn(2+)</name>
        <dbReference type="ChEBI" id="CHEBI:29105"/>
        <note>catalytic</note>
    </ligand>
</feature>
<dbReference type="PROSITE" id="PS51880">
    <property type="entry name" value="TGS"/>
    <property type="match status" value="1"/>
</dbReference>
<keyword evidence="8 14" id="KW-0862">Zinc</keyword>
<dbReference type="CDD" id="cd00771">
    <property type="entry name" value="ThrRS_core"/>
    <property type="match status" value="1"/>
</dbReference>
<evidence type="ECO:0000256" key="14">
    <source>
        <dbReference type="HAMAP-Rule" id="MF_00184"/>
    </source>
</evidence>
<feature type="binding site" evidence="14">
    <location>
        <position position="383"/>
    </location>
    <ligand>
        <name>Zn(2+)</name>
        <dbReference type="ChEBI" id="CHEBI:29105"/>
        <note>catalytic</note>
    </ligand>
</feature>
<dbReference type="GO" id="GO:0006435">
    <property type="term" value="P:threonyl-tRNA aminoacylation"/>
    <property type="evidence" value="ECO:0007669"/>
    <property type="project" value="UniProtKB-UniRule"/>
</dbReference>
<dbReference type="EC" id="6.1.1.3" evidence="14"/>
<evidence type="ECO:0000256" key="2">
    <source>
        <dbReference type="ARBA" id="ARBA00008226"/>
    </source>
</evidence>
<evidence type="ECO:0000256" key="4">
    <source>
        <dbReference type="ARBA" id="ARBA00022555"/>
    </source>
</evidence>
<dbReference type="AlphaFoldDB" id="A0A0H5NF93"/>
<evidence type="ECO:0000313" key="18">
    <source>
        <dbReference type="EMBL" id="CRY73837.1"/>
    </source>
</evidence>
<dbReference type="InterPro" id="IPR047246">
    <property type="entry name" value="ThrRS_anticodon"/>
</dbReference>
<dbReference type="Gene3D" id="3.30.54.20">
    <property type="match status" value="1"/>
</dbReference>
<keyword evidence="9 14" id="KW-0067">ATP-binding</keyword>
<dbReference type="Gene3D" id="3.40.50.800">
    <property type="entry name" value="Anticodon-binding domain"/>
    <property type="match status" value="1"/>
</dbReference>
<evidence type="ECO:0000256" key="12">
    <source>
        <dbReference type="ARBA" id="ARBA00023146"/>
    </source>
</evidence>
<dbReference type="SMART" id="SM00863">
    <property type="entry name" value="tRNA_SAD"/>
    <property type="match status" value="1"/>
</dbReference>
<evidence type="ECO:0000256" key="1">
    <source>
        <dbReference type="ARBA" id="ARBA00004496"/>
    </source>
</evidence>
<dbReference type="Gene3D" id="3.30.980.10">
    <property type="entry name" value="Threonyl-trna Synthetase, Chain A, domain 2"/>
    <property type="match status" value="1"/>
</dbReference>
<keyword evidence="6 14" id="KW-0479">Metal-binding</keyword>
<dbReference type="InterPro" id="IPR006195">
    <property type="entry name" value="aa-tRNA-synth_II"/>
</dbReference>
<dbReference type="CDD" id="cd00860">
    <property type="entry name" value="ThrRS_anticodon"/>
    <property type="match status" value="1"/>
</dbReference>
<comment type="similarity">
    <text evidence="2 14">Belongs to the class-II aminoacyl-tRNA synthetase family.</text>
</comment>
<evidence type="ECO:0000256" key="10">
    <source>
        <dbReference type="ARBA" id="ARBA00022884"/>
    </source>
</evidence>
<proteinExistence type="inferred from homology"/>
<dbReference type="Pfam" id="PF07973">
    <property type="entry name" value="tRNA_SAD"/>
    <property type="match status" value="1"/>
</dbReference>
<keyword evidence="11 14" id="KW-0648">Protein biosynthesis</keyword>
<gene>
    <name evidence="18" type="primary">thrS_1</name>
    <name evidence="14" type="synonym">thrS</name>
    <name evidence="18" type="ORF">ERS450000_00340</name>
</gene>
<keyword evidence="12 14" id="KW-0030">Aminoacyl-tRNA synthetase</keyword>
<evidence type="ECO:0000256" key="3">
    <source>
        <dbReference type="ARBA" id="ARBA00022490"/>
    </source>
</evidence>
<evidence type="ECO:0000256" key="11">
    <source>
        <dbReference type="ARBA" id="ARBA00022917"/>
    </source>
</evidence>
<dbReference type="FunFam" id="3.30.930.10:FF:000019">
    <property type="entry name" value="Threonine--tRNA ligase"/>
    <property type="match status" value="1"/>
</dbReference>
<evidence type="ECO:0000259" key="16">
    <source>
        <dbReference type="PROSITE" id="PS50862"/>
    </source>
</evidence>
<dbReference type="FunFam" id="3.30.54.20:FF:000003">
    <property type="entry name" value="Threonine--tRNA ligase"/>
    <property type="match status" value="1"/>
</dbReference>
<dbReference type="InterPro" id="IPR004154">
    <property type="entry name" value="Anticodon-bd"/>
</dbReference>
<protein>
    <recommendedName>
        <fullName evidence="14">Threonine--tRNA ligase</fullName>
        <ecNumber evidence="14">6.1.1.3</ecNumber>
    </recommendedName>
    <alternativeName>
        <fullName evidence="14">Threonyl-tRNA synthetase</fullName>
        <shortName evidence="14">ThrRS</shortName>
    </alternativeName>
</protein>
<comment type="cofactor">
    <cofactor evidence="14">
        <name>Zn(2+)</name>
        <dbReference type="ChEBI" id="CHEBI:29105"/>
    </cofactor>
    <text evidence="14">Binds 1 zinc ion per subunit.</text>
</comment>
<dbReference type="PANTHER" id="PTHR11451">
    <property type="entry name" value="THREONINE-TRNA LIGASE"/>
    <property type="match status" value="1"/>
</dbReference>
<feature type="region of interest" description="Disordered" evidence="15">
    <location>
        <begin position="1"/>
        <end position="24"/>
    </location>
</feature>
<evidence type="ECO:0000256" key="9">
    <source>
        <dbReference type="ARBA" id="ARBA00022840"/>
    </source>
</evidence>